<organism evidence="1 2">
    <name type="scientific">Acinetobacter terrae</name>
    <dbReference type="NCBI Taxonomy" id="2731247"/>
    <lineage>
        <taxon>Bacteria</taxon>
        <taxon>Pseudomonadati</taxon>
        <taxon>Pseudomonadota</taxon>
        <taxon>Gammaproteobacteria</taxon>
        <taxon>Moraxellales</taxon>
        <taxon>Moraxellaceae</taxon>
        <taxon>Acinetobacter</taxon>
        <taxon>Acinetobacter Taxon 24</taxon>
    </lineage>
</organism>
<dbReference type="Proteomes" id="UP000569202">
    <property type="component" value="Unassembled WGS sequence"/>
</dbReference>
<evidence type="ECO:0000313" key="1">
    <source>
        <dbReference type="EMBL" id="NNH78597.1"/>
    </source>
</evidence>
<name>A0A7Y2RH95_9GAMM</name>
<evidence type="ECO:0000313" key="2">
    <source>
        <dbReference type="Proteomes" id="UP000569202"/>
    </source>
</evidence>
<proteinExistence type="predicted"/>
<dbReference type="EMBL" id="JABERL010000040">
    <property type="protein sequence ID" value="NNH78597.1"/>
    <property type="molecule type" value="Genomic_DNA"/>
</dbReference>
<dbReference type="AlphaFoldDB" id="A0A7Y2RH95"/>
<sequence>MPTQIKQSSRTRYVRDLGEFSVVSGAIRFTDPCYANDVWCKGSMLAANGKYQAQIGFFRDPYDERSMLEKIDQFKYLLHYHAKFGETYKDHLFSFEKLVSKARDQANWDGKLQSVERLFQLIKEEQDVEKQRIYKELADDAVEWYSKCYVSEEYNYWGKQSWLLFEINSTFAHARPSISTRPSKFRALMLDQHSQHLSEDQIRGKVKKIEADERRDFIANLERKITDLKDAYAAGKPLRTHFLRIKHESVPNFNSIENGKWYFNTDFDVGVDSGQAGFFDELWYERYNGDSNSQDLPAYFNLCTLSSGGNHDRSVKKSMKEGGVFEFGANSYTAHGDGSAPLIYRLNKAGEVIEAAYLYDDVNFEKSEVALNNNKATIEQKVK</sequence>
<gene>
    <name evidence="1" type="ORF">HLH17_13155</name>
</gene>
<reference evidence="1 2" key="1">
    <citation type="submission" date="2020-04" db="EMBL/GenBank/DDBJ databases">
        <title>Acinetobacter Taxon 24.</title>
        <authorList>
            <person name="Nemec A."/>
            <person name="Radolfova-Krizova L."/>
            <person name="Higgins P.G."/>
            <person name="Spanelova P."/>
        </authorList>
    </citation>
    <scope>NUCLEOTIDE SEQUENCE [LARGE SCALE GENOMIC DNA]</scope>
    <source>
        <strain evidence="1 2">ANC 5380</strain>
    </source>
</reference>
<dbReference type="RefSeq" id="WP_171540916.1">
    <property type="nucleotide sequence ID" value="NZ_JABERL010000040.1"/>
</dbReference>
<protein>
    <submittedName>
        <fullName evidence="1">Uncharacterized protein</fullName>
    </submittedName>
</protein>
<comment type="caution">
    <text evidence="1">The sequence shown here is derived from an EMBL/GenBank/DDBJ whole genome shotgun (WGS) entry which is preliminary data.</text>
</comment>
<accession>A0A7Y2RH95</accession>